<dbReference type="PANTHER" id="PTHR31162:SF0">
    <property type="entry name" value="MALIC ACID TRANSPORT PROTEIN"/>
    <property type="match status" value="1"/>
</dbReference>
<feature type="transmembrane region" description="Helical" evidence="5">
    <location>
        <begin position="320"/>
        <end position="351"/>
    </location>
</feature>
<feature type="transmembrane region" description="Helical" evidence="5">
    <location>
        <begin position="252"/>
        <end position="270"/>
    </location>
</feature>
<feature type="transmembrane region" description="Helical" evidence="5">
    <location>
        <begin position="282"/>
        <end position="300"/>
    </location>
</feature>
<dbReference type="GO" id="GO:0016020">
    <property type="term" value="C:membrane"/>
    <property type="evidence" value="ECO:0007669"/>
    <property type="project" value="UniProtKB-SubCell"/>
</dbReference>
<gene>
    <name evidence="6" type="ORF">M011DRAFT_469463</name>
</gene>
<proteinExistence type="predicted"/>
<organism evidence="6 7">
    <name type="scientific">Sporormia fimetaria CBS 119925</name>
    <dbReference type="NCBI Taxonomy" id="1340428"/>
    <lineage>
        <taxon>Eukaryota</taxon>
        <taxon>Fungi</taxon>
        <taxon>Dikarya</taxon>
        <taxon>Ascomycota</taxon>
        <taxon>Pezizomycotina</taxon>
        <taxon>Dothideomycetes</taxon>
        <taxon>Pleosporomycetidae</taxon>
        <taxon>Pleosporales</taxon>
        <taxon>Sporormiaceae</taxon>
        <taxon>Sporormia</taxon>
    </lineage>
</organism>
<dbReference type="Gene3D" id="1.50.10.150">
    <property type="entry name" value="Voltage-dependent anion channel"/>
    <property type="match status" value="1"/>
</dbReference>
<feature type="transmembrane region" description="Helical" evidence="5">
    <location>
        <begin position="389"/>
        <end position="413"/>
    </location>
</feature>
<dbReference type="InterPro" id="IPR038665">
    <property type="entry name" value="Voltage-dep_anion_channel_sf"/>
</dbReference>
<keyword evidence="3 5" id="KW-1133">Transmembrane helix</keyword>
<dbReference type="CDD" id="cd09317">
    <property type="entry name" value="TDT_Mae1_like"/>
    <property type="match status" value="1"/>
</dbReference>
<dbReference type="AlphaFoldDB" id="A0A6A6V4I5"/>
<comment type="subcellular location">
    <subcellularLocation>
        <location evidence="1">Membrane</location>
        <topology evidence="1">Multi-pass membrane protein</topology>
    </subcellularLocation>
</comment>
<keyword evidence="2 5" id="KW-0812">Transmembrane</keyword>
<evidence type="ECO:0000256" key="4">
    <source>
        <dbReference type="ARBA" id="ARBA00023136"/>
    </source>
</evidence>
<evidence type="ECO:0008006" key="8">
    <source>
        <dbReference type="Google" id="ProtNLM"/>
    </source>
</evidence>
<dbReference type="InterPro" id="IPR004695">
    <property type="entry name" value="SLAC1/Mae1/Ssu1/TehA"/>
</dbReference>
<evidence type="ECO:0000256" key="1">
    <source>
        <dbReference type="ARBA" id="ARBA00004141"/>
    </source>
</evidence>
<feature type="transmembrane region" description="Helical" evidence="5">
    <location>
        <begin position="212"/>
        <end position="232"/>
    </location>
</feature>
<reference evidence="6" key="1">
    <citation type="journal article" date="2020" name="Stud. Mycol.">
        <title>101 Dothideomycetes genomes: a test case for predicting lifestyles and emergence of pathogens.</title>
        <authorList>
            <person name="Haridas S."/>
            <person name="Albert R."/>
            <person name="Binder M."/>
            <person name="Bloem J."/>
            <person name="Labutti K."/>
            <person name="Salamov A."/>
            <person name="Andreopoulos B."/>
            <person name="Baker S."/>
            <person name="Barry K."/>
            <person name="Bills G."/>
            <person name="Bluhm B."/>
            <person name="Cannon C."/>
            <person name="Castanera R."/>
            <person name="Culley D."/>
            <person name="Daum C."/>
            <person name="Ezra D."/>
            <person name="Gonzalez J."/>
            <person name="Henrissat B."/>
            <person name="Kuo A."/>
            <person name="Liang C."/>
            <person name="Lipzen A."/>
            <person name="Lutzoni F."/>
            <person name="Magnuson J."/>
            <person name="Mondo S."/>
            <person name="Nolan M."/>
            <person name="Ohm R."/>
            <person name="Pangilinan J."/>
            <person name="Park H.-J."/>
            <person name="Ramirez L."/>
            <person name="Alfaro M."/>
            <person name="Sun H."/>
            <person name="Tritt A."/>
            <person name="Yoshinaga Y."/>
            <person name="Zwiers L.-H."/>
            <person name="Turgeon B."/>
            <person name="Goodwin S."/>
            <person name="Spatafora J."/>
            <person name="Crous P."/>
            <person name="Grigoriev I."/>
        </authorList>
    </citation>
    <scope>NUCLEOTIDE SEQUENCE</scope>
    <source>
        <strain evidence="6">CBS 119925</strain>
    </source>
</reference>
<dbReference type="GO" id="GO:0015140">
    <property type="term" value="F:malate transmembrane transporter activity"/>
    <property type="evidence" value="ECO:0007669"/>
    <property type="project" value="InterPro"/>
</dbReference>
<evidence type="ECO:0000256" key="2">
    <source>
        <dbReference type="ARBA" id="ARBA00022692"/>
    </source>
</evidence>
<keyword evidence="7" id="KW-1185">Reference proteome</keyword>
<dbReference type="PANTHER" id="PTHR31162">
    <property type="entry name" value="MALIC ACID TRANSPORT PROTEIN-RELATED"/>
    <property type="match status" value="1"/>
</dbReference>
<feature type="transmembrane region" description="Helical" evidence="5">
    <location>
        <begin position="179"/>
        <end position="200"/>
    </location>
</feature>
<dbReference type="OrthoDB" id="2901184at2759"/>
<evidence type="ECO:0000313" key="6">
    <source>
        <dbReference type="EMBL" id="KAF2745405.1"/>
    </source>
</evidence>
<keyword evidence="4 5" id="KW-0472">Membrane</keyword>
<protein>
    <recommendedName>
        <fullName evidence="8">C4-dicarboxylate transporter/malic acid transport protein</fullName>
    </recommendedName>
</protein>
<feature type="transmembrane region" description="Helical" evidence="5">
    <location>
        <begin position="67"/>
        <end position="86"/>
    </location>
</feature>
<dbReference type="EMBL" id="MU006582">
    <property type="protein sequence ID" value="KAF2745405.1"/>
    <property type="molecule type" value="Genomic_DNA"/>
</dbReference>
<evidence type="ECO:0000313" key="7">
    <source>
        <dbReference type="Proteomes" id="UP000799440"/>
    </source>
</evidence>
<dbReference type="InterPro" id="IPR030185">
    <property type="entry name" value="Mae1"/>
</dbReference>
<evidence type="ECO:0000256" key="3">
    <source>
        <dbReference type="ARBA" id="ARBA00022989"/>
    </source>
</evidence>
<feature type="transmembrane region" description="Helical" evidence="5">
    <location>
        <begin position="358"/>
        <end position="377"/>
    </location>
</feature>
<name>A0A6A6V4I5_9PLEO</name>
<accession>A0A6A6V4I5</accession>
<dbReference type="Proteomes" id="UP000799440">
    <property type="component" value="Unassembled WGS sequence"/>
</dbReference>
<feature type="transmembrane region" description="Helical" evidence="5">
    <location>
        <begin position="139"/>
        <end position="159"/>
    </location>
</feature>
<dbReference type="Pfam" id="PF03595">
    <property type="entry name" value="SLAC1"/>
    <property type="match status" value="1"/>
</dbReference>
<sequence>MPSGTPSIINQKCFFFSEGLLVTSKLLLYSMNDETRSGDLHNGKVEKSGGRSTGSNKVGLRDRLKHFTWPWFLMTMGTGGLALVLAQEPHRFRGLYTIGLIVFILDLFLFCTFTLLILTRFLLTPKRFLHSFLNPTEMFFFASFFLSIATIIGNIQVYGIRGSHTRGPAWPWLTDCIHVLYWIYASCVLPESLLQYWIYIRKLYKRPVPMTPAWLLSGYTVMLTGTIAALVAESQIDERRLSIIVSCVLYQGFGWTFSYMLIAISLLRMFEAGLPQPAQRPALFIPICAPAYTITALLGVSRSLPRDYGYFAAHPSAVEALQAVALFVSIFLWLFALWWFAFAALSCVVCIPKMGFSMSWWGMIFPNVGFTIATVYIGEELGSQGVLWVATAMTILLVVAWLGCCAATAWAVWRRRVLFPGMDEDKED</sequence>
<feature type="transmembrane region" description="Helical" evidence="5">
    <location>
        <begin position="98"/>
        <end position="118"/>
    </location>
</feature>
<evidence type="ECO:0000256" key="5">
    <source>
        <dbReference type="SAM" id="Phobius"/>
    </source>
</evidence>